<evidence type="ECO:0000313" key="3">
    <source>
        <dbReference type="Proteomes" id="UP000317010"/>
    </source>
</evidence>
<gene>
    <name evidence="2" type="ORF">JN11_00906</name>
</gene>
<protein>
    <submittedName>
        <fullName evidence="2">Outer membrane protein with beta-barrel domain</fullName>
    </submittedName>
</protein>
<evidence type="ECO:0000313" key="2">
    <source>
        <dbReference type="EMBL" id="TWJ03368.1"/>
    </source>
</evidence>
<dbReference type="AlphaFoldDB" id="A0A562UC60"/>
<dbReference type="OrthoDB" id="9773582at2"/>
<keyword evidence="1" id="KW-0732">Signal</keyword>
<evidence type="ECO:0000256" key="1">
    <source>
        <dbReference type="SAM" id="SignalP"/>
    </source>
</evidence>
<proteinExistence type="predicted"/>
<reference evidence="2 3" key="1">
    <citation type="submission" date="2019-07" db="EMBL/GenBank/DDBJ databases">
        <title>Genomic Encyclopedia of Archaeal and Bacterial Type Strains, Phase II (KMG-II): from individual species to whole genera.</title>
        <authorList>
            <person name="Goeker M."/>
        </authorList>
    </citation>
    <scope>NUCLEOTIDE SEQUENCE [LARGE SCALE GENOMIC DNA]</scope>
    <source>
        <strain evidence="2 3">ATCC BAA-1854</strain>
    </source>
</reference>
<name>A0A562UC60_9SPHI</name>
<organism evidence="2 3">
    <name type="scientific">Mucilaginibacter frigoritolerans</name>
    <dbReference type="NCBI Taxonomy" id="652788"/>
    <lineage>
        <taxon>Bacteria</taxon>
        <taxon>Pseudomonadati</taxon>
        <taxon>Bacteroidota</taxon>
        <taxon>Sphingobacteriia</taxon>
        <taxon>Sphingobacteriales</taxon>
        <taxon>Sphingobacteriaceae</taxon>
        <taxon>Mucilaginibacter</taxon>
    </lineage>
</organism>
<dbReference type="RefSeq" id="WP_144910015.1">
    <property type="nucleotide sequence ID" value="NZ_VLLI01000002.1"/>
</dbReference>
<dbReference type="Gene3D" id="2.40.160.20">
    <property type="match status" value="1"/>
</dbReference>
<accession>A0A562UC60</accession>
<sequence>MKKYIILISAVLITLTTFKAKAQEKSYWGVFGGVSVPTGQFANSDYGTFLHDNNKAGFAKTGMTLGLDGAWYVHKNWAIAATVSYQDQGQLSANDAHTLAAGYQDAFGVDQGAVTSTKRYQNLNVLVGPQYSFFFSKFAVDLRANVGLIKSFSTPQINIVITDAGISYPFAQESSKASAFAYGGSADLRYNFTKKLGLVLKENYVASSGIDITNTQRVNNAGRLDTKQPITILQTTLGLNFSF</sequence>
<comment type="caution">
    <text evidence="2">The sequence shown here is derived from an EMBL/GenBank/DDBJ whole genome shotgun (WGS) entry which is preliminary data.</text>
</comment>
<dbReference type="Proteomes" id="UP000317010">
    <property type="component" value="Unassembled WGS sequence"/>
</dbReference>
<feature type="signal peptide" evidence="1">
    <location>
        <begin position="1"/>
        <end position="22"/>
    </location>
</feature>
<dbReference type="EMBL" id="VLLI01000002">
    <property type="protein sequence ID" value="TWJ03368.1"/>
    <property type="molecule type" value="Genomic_DNA"/>
</dbReference>
<feature type="chain" id="PRO_5022213316" evidence="1">
    <location>
        <begin position="23"/>
        <end position="243"/>
    </location>
</feature>
<keyword evidence="3" id="KW-1185">Reference proteome</keyword>